<keyword evidence="3" id="KW-1185">Reference proteome</keyword>
<evidence type="ECO:0000259" key="1">
    <source>
        <dbReference type="PROSITE" id="PS51677"/>
    </source>
</evidence>
<gene>
    <name evidence="2" type="ORF">E0485_09320</name>
</gene>
<reference evidence="2 3" key="1">
    <citation type="submission" date="2019-03" db="EMBL/GenBank/DDBJ databases">
        <authorList>
            <person name="Kim M.K.M."/>
        </authorList>
    </citation>
    <scope>NUCLEOTIDE SEQUENCE [LARGE SCALE GENOMIC DNA]</scope>
    <source>
        <strain evidence="2 3">18JY21-1</strain>
    </source>
</reference>
<dbReference type="Proteomes" id="UP000295418">
    <property type="component" value="Unassembled WGS sequence"/>
</dbReference>
<dbReference type="PROSITE" id="PS51677">
    <property type="entry name" value="NODB"/>
    <property type="match status" value="1"/>
</dbReference>
<evidence type="ECO:0000313" key="2">
    <source>
        <dbReference type="EMBL" id="TCZ77675.1"/>
    </source>
</evidence>
<dbReference type="EMBL" id="SKFG01000008">
    <property type="protein sequence ID" value="TCZ77675.1"/>
    <property type="molecule type" value="Genomic_DNA"/>
</dbReference>
<organism evidence="2 3">
    <name type="scientific">Paenibacillus albiflavus</name>
    <dbReference type="NCBI Taxonomy" id="2545760"/>
    <lineage>
        <taxon>Bacteria</taxon>
        <taxon>Bacillati</taxon>
        <taxon>Bacillota</taxon>
        <taxon>Bacilli</taxon>
        <taxon>Bacillales</taxon>
        <taxon>Paenibacillaceae</taxon>
        <taxon>Paenibacillus</taxon>
    </lineage>
</organism>
<protein>
    <recommendedName>
        <fullName evidence="1">NodB homology domain-containing protein</fullName>
    </recommendedName>
</protein>
<dbReference type="RefSeq" id="WP_132417759.1">
    <property type="nucleotide sequence ID" value="NZ_SKFG01000008.1"/>
</dbReference>
<proteinExistence type="predicted"/>
<dbReference type="PANTHER" id="PTHR10587:SF125">
    <property type="entry name" value="POLYSACCHARIDE DEACETYLASE YHEN-RELATED"/>
    <property type="match status" value="1"/>
</dbReference>
<comment type="caution">
    <text evidence="2">The sequence shown here is derived from an EMBL/GenBank/DDBJ whole genome shotgun (WGS) entry which is preliminary data.</text>
</comment>
<sequence>MFSKLSFNQYMRGLVRFGMIVAVCCLLLMSQFITVAYAQSSDPNQILSVYGSLYKQLQSGHKIMETRSFQIPEKPTVYLTFDDGPSKITPEVLDLLKKENIQATFFVCGDQLNSKLREEMLKRMVDEGHTIGNHSYNHDYKQLYSNGFSGFWEQIQQNEARIEQITGIRPKLIRAPGGTGMNFDAFYFYYLDQAGYLVYDWDVDSEDSRRKGVPASEIIAAVKKSPLKHEITVLIHDGAGHEQSVKALPEIIRYYQKLGYSFAPLAENVKPAQFNVSVKQKWSHSTSLDFFNKQVSQSLAYAAKEQDQINSSALVAELDSDKSNPSDKVSLRAIAEGMGASVTWNPQEQSVLIRLGQTSIRFTDTNRKAEIFYLGQRVGMYELRDIEQINNRYYISMDCMKELFAYAVDNTNQQYFPGKDDQLSSRIIRSFYK</sequence>
<dbReference type="Pfam" id="PF07833">
    <property type="entry name" value="Cu_amine_oxidN1"/>
    <property type="match status" value="1"/>
</dbReference>
<name>A0A4R4EHM9_9BACL</name>
<dbReference type="SUPFAM" id="SSF55383">
    <property type="entry name" value="Copper amine oxidase, domain N"/>
    <property type="match status" value="1"/>
</dbReference>
<dbReference type="InterPro" id="IPR050248">
    <property type="entry name" value="Polysacc_deacetylase_ArnD"/>
</dbReference>
<dbReference type="GO" id="GO:0005975">
    <property type="term" value="P:carbohydrate metabolic process"/>
    <property type="evidence" value="ECO:0007669"/>
    <property type="project" value="InterPro"/>
</dbReference>
<dbReference type="OrthoDB" id="258610at2"/>
<dbReference type="Gene3D" id="3.20.20.370">
    <property type="entry name" value="Glycoside hydrolase/deacetylase"/>
    <property type="match status" value="1"/>
</dbReference>
<dbReference type="GO" id="GO:0016810">
    <property type="term" value="F:hydrolase activity, acting on carbon-nitrogen (but not peptide) bonds"/>
    <property type="evidence" value="ECO:0007669"/>
    <property type="project" value="InterPro"/>
</dbReference>
<dbReference type="InterPro" id="IPR036582">
    <property type="entry name" value="Mao_N_sf"/>
</dbReference>
<dbReference type="Gene3D" id="3.30.457.10">
    <property type="entry name" value="Copper amine oxidase-like, N-terminal domain"/>
    <property type="match status" value="1"/>
</dbReference>
<accession>A0A4R4EHM9</accession>
<evidence type="ECO:0000313" key="3">
    <source>
        <dbReference type="Proteomes" id="UP000295418"/>
    </source>
</evidence>
<dbReference type="PANTHER" id="PTHR10587">
    <property type="entry name" value="GLYCOSYL TRANSFERASE-RELATED"/>
    <property type="match status" value="1"/>
</dbReference>
<dbReference type="SUPFAM" id="SSF88713">
    <property type="entry name" value="Glycoside hydrolase/deacetylase"/>
    <property type="match status" value="1"/>
</dbReference>
<dbReference type="AlphaFoldDB" id="A0A4R4EHM9"/>
<dbReference type="CDD" id="cd10944">
    <property type="entry name" value="CE4_SmPgdA_like"/>
    <property type="match status" value="1"/>
</dbReference>
<dbReference type="InterPro" id="IPR002509">
    <property type="entry name" value="NODB_dom"/>
</dbReference>
<feature type="domain" description="NodB homology" evidence="1">
    <location>
        <begin position="75"/>
        <end position="263"/>
    </location>
</feature>
<dbReference type="Pfam" id="PF01522">
    <property type="entry name" value="Polysacc_deac_1"/>
    <property type="match status" value="1"/>
</dbReference>
<dbReference type="InterPro" id="IPR012854">
    <property type="entry name" value="Cu_amine_oxidase-like_N"/>
</dbReference>
<dbReference type="InterPro" id="IPR011330">
    <property type="entry name" value="Glyco_hydro/deAcase_b/a-brl"/>
</dbReference>